<dbReference type="AlphaFoldDB" id="A0A5E4R398"/>
<evidence type="ECO:0000313" key="1">
    <source>
        <dbReference type="EMBL" id="VVD04214.1"/>
    </source>
</evidence>
<dbReference type="EMBL" id="FZQP02006841">
    <property type="protein sequence ID" value="VVD04214.1"/>
    <property type="molecule type" value="Genomic_DNA"/>
</dbReference>
<dbReference type="PANTHER" id="PTHR16740">
    <property type="entry name" value="CYTOCHROME B5-RELATED PROTEIN-RELATED"/>
    <property type="match status" value="1"/>
</dbReference>
<keyword evidence="2" id="KW-1185">Reference proteome</keyword>
<gene>
    <name evidence="1" type="ORF">LSINAPIS_LOCUS14018</name>
</gene>
<proteinExistence type="predicted"/>
<organism evidence="1 2">
    <name type="scientific">Leptidea sinapis</name>
    <dbReference type="NCBI Taxonomy" id="189913"/>
    <lineage>
        <taxon>Eukaryota</taxon>
        <taxon>Metazoa</taxon>
        <taxon>Ecdysozoa</taxon>
        <taxon>Arthropoda</taxon>
        <taxon>Hexapoda</taxon>
        <taxon>Insecta</taxon>
        <taxon>Pterygota</taxon>
        <taxon>Neoptera</taxon>
        <taxon>Endopterygota</taxon>
        <taxon>Lepidoptera</taxon>
        <taxon>Glossata</taxon>
        <taxon>Ditrysia</taxon>
        <taxon>Papilionoidea</taxon>
        <taxon>Pieridae</taxon>
        <taxon>Dismorphiinae</taxon>
        <taxon>Leptidea</taxon>
    </lineage>
</organism>
<reference evidence="1 2" key="1">
    <citation type="submission" date="2017-07" db="EMBL/GenBank/DDBJ databases">
        <authorList>
            <person name="Talla V."/>
            <person name="Backstrom N."/>
        </authorList>
    </citation>
    <scope>NUCLEOTIDE SEQUENCE [LARGE SCALE GENOMIC DNA]</scope>
</reference>
<dbReference type="Proteomes" id="UP000324832">
    <property type="component" value="Unassembled WGS sequence"/>
</dbReference>
<name>A0A5E4R398_9NEOP</name>
<protein>
    <recommendedName>
        <fullName evidence="3">Fatty acid desaturase domain-containing protein</fullName>
    </recommendedName>
</protein>
<dbReference type="InterPro" id="IPR053100">
    <property type="entry name" value="Cytochrome_b5-related"/>
</dbReference>
<evidence type="ECO:0008006" key="3">
    <source>
        <dbReference type="Google" id="ProtNLM"/>
    </source>
</evidence>
<dbReference type="PANTHER" id="PTHR16740:SF1">
    <property type="entry name" value="CYTOCHROME B5-RELATED PROTEIN-RELATED"/>
    <property type="match status" value="1"/>
</dbReference>
<accession>A0A5E4R398</accession>
<sequence length="95" mass="11370">MHEVEAVMDRRDINGSHFRVMTFFGHHALHHLFPTLDHAVLEHLYRLFLEHCEKYRANFRTTSQFDMIIGQIQMTLKTRPTLVLKEVRIPYESYG</sequence>
<evidence type="ECO:0000313" key="2">
    <source>
        <dbReference type="Proteomes" id="UP000324832"/>
    </source>
</evidence>